<dbReference type="EMBL" id="JACHDB010000001">
    <property type="protein sequence ID" value="MBB5431855.1"/>
    <property type="molecule type" value="Genomic_DNA"/>
</dbReference>
<gene>
    <name evidence="5" type="ORF">HDA36_001939</name>
</gene>
<dbReference type="SUPFAM" id="SSF48498">
    <property type="entry name" value="Tetracyclin repressor-like, C-terminal domain"/>
    <property type="match status" value="1"/>
</dbReference>
<dbReference type="Proteomes" id="UP000572635">
    <property type="component" value="Unassembled WGS sequence"/>
</dbReference>
<dbReference type="Pfam" id="PF13977">
    <property type="entry name" value="TetR_C_6"/>
    <property type="match status" value="1"/>
</dbReference>
<evidence type="ECO:0000313" key="5">
    <source>
        <dbReference type="EMBL" id="MBB5431855.1"/>
    </source>
</evidence>
<dbReference type="AlphaFoldDB" id="A0A7W8QKD4"/>
<evidence type="ECO:0000313" key="6">
    <source>
        <dbReference type="Proteomes" id="UP000572635"/>
    </source>
</evidence>
<proteinExistence type="predicted"/>
<dbReference type="InterPro" id="IPR036271">
    <property type="entry name" value="Tet_transcr_reg_TetR-rel_C_sf"/>
</dbReference>
<dbReference type="InterPro" id="IPR050109">
    <property type="entry name" value="HTH-type_TetR-like_transc_reg"/>
</dbReference>
<dbReference type="PANTHER" id="PTHR30055:SF234">
    <property type="entry name" value="HTH-TYPE TRANSCRIPTIONAL REGULATOR BETI"/>
    <property type="match status" value="1"/>
</dbReference>
<evidence type="ECO:0000259" key="4">
    <source>
        <dbReference type="Pfam" id="PF13977"/>
    </source>
</evidence>
<evidence type="ECO:0000256" key="2">
    <source>
        <dbReference type="ARBA" id="ARBA00023125"/>
    </source>
</evidence>
<protein>
    <submittedName>
        <fullName evidence="5">AcrR family transcriptional regulator</fullName>
    </submittedName>
</protein>
<feature type="domain" description="BetI-type transcriptional repressor C-terminal" evidence="4">
    <location>
        <begin position="81"/>
        <end position="191"/>
    </location>
</feature>
<accession>A0A7W8QKD4</accession>
<name>A0A7W8QKD4_9ACTN</name>
<dbReference type="RefSeq" id="WP_184391507.1">
    <property type="nucleotide sequence ID" value="NZ_BAAAJD010000032.1"/>
</dbReference>
<dbReference type="GO" id="GO:0003700">
    <property type="term" value="F:DNA-binding transcription factor activity"/>
    <property type="evidence" value="ECO:0007669"/>
    <property type="project" value="TreeGrafter"/>
</dbReference>
<dbReference type="InterPro" id="IPR009057">
    <property type="entry name" value="Homeodomain-like_sf"/>
</dbReference>
<comment type="caution">
    <text evidence="5">The sequence shown here is derived from an EMBL/GenBank/DDBJ whole genome shotgun (WGS) entry which is preliminary data.</text>
</comment>
<dbReference type="InterPro" id="IPR039538">
    <property type="entry name" value="BetI_C"/>
</dbReference>
<keyword evidence="1" id="KW-0805">Transcription regulation</keyword>
<organism evidence="5 6">
    <name type="scientific">Nocardiopsis composta</name>
    <dbReference type="NCBI Taxonomy" id="157465"/>
    <lineage>
        <taxon>Bacteria</taxon>
        <taxon>Bacillati</taxon>
        <taxon>Actinomycetota</taxon>
        <taxon>Actinomycetes</taxon>
        <taxon>Streptosporangiales</taxon>
        <taxon>Nocardiopsidaceae</taxon>
        <taxon>Nocardiopsis</taxon>
    </lineage>
</organism>
<keyword evidence="2" id="KW-0238">DNA-binding</keyword>
<keyword evidence="3" id="KW-0804">Transcription</keyword>
<reference evidence="5 6" key="1">
    <citation type="submission" date="2020-08" db="EMBL/GenBank/DDBJ databases">
        <title>Sequencing the genomes of 1000 actinobacteria strains.</title>
        <authorList>
            <person name="Klenk H.-P."/>
        </authorList>
    </citation>
    <scope>NUCLEOTIDE SEQUENCE [LARGE SCALE GENOMIC DNA]</scope>
    <source>
        <strain evidence="5 6">DSM 44551</strain>
    </source>
</reference>
<dbReference type="Gene3D" id="1.10.357.10">
    <property type="entry name" value="Tetracycline Repressor, domain 2"/>
    <property type="match status" value="1"/>
</dbReference>
<keyword evidence="6" id="KW-1185">Reference proteome</keyword>
<sequence>MARRKDQDARRAQLAEATERAVLARGLEGLRLRDIAEEADLTPAAVLYYGGLDRLVVETFQQAMERFCGEREAAAERAPDARERMRACIEAGVATGPGDRLPRLLFEFWPRSLRDPAVAAMDSTLFERQVSIYYGALLLGREQGLFTLREPARTIAACLVAMEDGFQTEILAGRRTRTEVIAALHSYVHAMTGCDLGAA</sequence>
<dbReference type="PANTHER" id="PTHR30055">
    <property type="entry name" value="HTH-TYPE TRANSCRIPTIONAL REGULATOR RUTR"/>
    <property type="match status" value="1"/>
</dbReference>
<evidence type="ECO:0000256" key="3">
    <source>
        <dbReference type="ARBA" id="ARBA00023163"/>
    </source>
</evidence>
<evidence type="ECO:0000256" key="1">
    <source>
        <dbReference type="ARBA" id="ARBA00023015"/>
    </source>
</evidence>
<dbReference type="SUPFAM" id="SSF46689">
    <property type="entry name" value="Homeodomain-like"/>
    <property type="match status" value="1"/>
</dbReference>
<dbReference type="GO" id="GO:0000976">
    <property type="term" value="F:transcription cis-regulatory region binding"/>
    <property type="evidence" value="ECO:0007669"/>
    <property type="project" value="TreeGrafter"/>
</dbReference>